<reference evidence="3 4" key="1">
    <citation type="submission" date="2014-04" db="EMBL/GenBank/DDBJ databases">
        <authorList>
            <consortium name="DOE Joint Genome Institute"/>
            <person name="Kuo A."/>
            <person name="Ruytinx J."/>
            <person name="Rineau F."/>
            <person name="Colpaert J."/>
            <person name="Kohler A."/>
            <person name="Nagy L.G."/>
            <person name="Floudas D."/>
            <person name="Copeland A."/>
            <person name="Barry K.W."/>
            <person name="Cichocki N."/>
            <person name="Veneault-Fourrey C."/>
            <person name="LaButti K."/>
            <person name="Lindquist E.A."/>
            <person name="Lipzen A."/>
            <person name="Lundell T."/>
            <person name="Morin E."/>
            <person name="Murat C."/>
            <person name="Sun H."/>
            <person name="Tunlid A."/>
            <person name="Henrissat B."/>
            <person name="Grigoriev I.V."/>
            <person name="Hibbett D.S."/>
            <person name="Martin F."/>
            <person name="Nordberg H.P."/>
            <person name="Cantor M.N."/>
            <person name="Hua S.X."/>
        </authorList>
    </citation>
    <scope>NUCLEOTIDE SEQUENCE [LARGE SCALE GENOMIC DNA]</scope>
    <source>
        <strain evidence="3 4">UH-Slu-Lm8-n1</strain>
    </source>
</reference>
<dbReference type="OrthoDB" id="1274115at2759"/>
<dbReference type="PANTHER" id="PTHR43976">
    <property type="entry name" value="SHORT CHAIN DEHYDROGENASE"/>
    <property type="match status" value="1"/>
</dbReference>
<sequence length="142" mass="15299">MMLMGFDSKQALEGFSEGLANELPASWNINVCIIEPGAFQTNGNNGPVLLPQHPAHATESVASSVLRQRLKGAVFEGDAEKFTRTVYEVVQGGKIPWRLPMGLDALEVLNLKIENLKAIVDETKGWSVDLKRADGGVGIPAV</sequence>
<gene>
    <name evidence="3" type="ORF">CY34DRAFT_812815</name>
</gene>
<protein>
    <submittedName>
        <fullName evidence="3">Uncharacterized protein</fullName>
    </submittedName>
</protein>
<dbReference type="InterPro" id="IPR036291">
    <property type="entry name" value="NAD(P)-bd_dom_sf"/>
</dbReference>
<dbReference type="Proteomes" id="UP000054485">
    <property type="component" value="Unassembled WGS sequence"/>
</dbReference>
<dbReference type="InParanoid" id="A0A0C9ZYP5"/>
<evidence type="ECO:0000256" key="1">
    <source>
        <dbReference type="ARBA" id="ARBA00006484"/>
    </source>
</evidence>
<dbReference type="STRING" id="930992.A0A0C9ZYP5"/>
<keyword evidence="4" id="KW-1185">Reference proteome</keyword>
<evidence type="ECO:0000313" key="3">
    <source>
        <dbReference type="EMBL" id="KIK34586.1"/>
    </source>
</evidence>
<name>A0A0C9ZYP5_9AGAM</name>
<comment type="similarity">
    <text evidence="1">Belongs to the short-chain dehydrogenases/reductases (SDR) family.</text>
</comment>
<reference evidence="4" key="2">
    <citation type="submission" date="2015-01" db="EMBL/GenBank/DDBJ databases">
        <title>Evolutionary Origins and Diversification of the Mycorrhizal Mutualists.</title>
        <authorList>
            <consortium name="DOE Joint Genome Institute"/>
            <consortium name="Mycorrhizal Genomics Consortium"/>
            <person name="Kohler A."/>
            <person name="Kuo A."/>
            <person name="Nagy L.G."/>
            <person name="Floudas D."/>
            <person name="Copeland A."/>
            <person name="Barry K.W."/>
            <person name="Cichocki N."/>
            <person name="Veneault-Fourrey C."/>
            <person name="LaButti K."/>
            <person name="Lindquist E.A."/>
            <person name="Lipzen A."/>
            <person name="Lundell T."/>
            <person name="Morin E."/>
            <person name="Murat C."/>
            <person name="Riley R."/>
            <person name="Ohm R."/>
            <person name="Sun H."/>
            <person name="Tunlid A."/>
            <person name="Henrissat B."/>
            <person name="Grigoriev I.V."/>
            <person name="Hibbett D.S."/>
            <person name="Martin F."/>
        </authorList>
    </citation>
    <scope>NUCLEOTIDE SEQUENCE [LARGE SCALE GENOMIC DNA]</scope>
    <source>
        <strain evidence="4">UH-Slu-Lm8-n1</strain>
    </source>
</reference>
<dbReference type="HOGENOM" id="CLU_1817090_0_0_1"/>
<proteinExistence type="inferred from homology"/>
<dbReference type="SUPFAM" id="SSF51735">
    <property type="entry name" value="NAD(P)-binding Rossmann-fold domains"/>
    <property type="match status" value="1"/>
</dbReference>
<dbReference type="InterPro" id="IPR051911">
    <property type="entry name" value="SDR_oxidoreductase"/>
</dbReference>
<evidence type="ECO:0000256" key="2">
    <source>
        <dbReference type="ARBA" id="ARBA00023002"/>
    </source>
</evidence>
<organism evidence="3 4">
    <name type="scientific">Suillus luteus UH-Slu-Lm8-n1</name>
    <dbReference type="NCBI Taxonomy" id="930992"/>
    <lineage>
        <taxon>Eukaryota</taxon>
        <taxon>Fungi</taxon>
        <taxon>Dikarya</taxon>
        <taxon>Basidiomycota</taxon>
        <taxon>Agaricomycotina</taxon>
        <taxon>Agaricomycetes</taxon>
        <taxon>Agaricomycetidae</taxon>
        <taxon>Boletales</taxon>
        <taxon>Suillineae</taxon>
        <taxon>Suillaceae</taxon>
        <taxon>Suillus</taxon>
    </lineage>
</organism>
<dbReference type="AlphaFoldDB" id="A0A0C9ZYP5"/>
<dbReference type="Gene3D" id="3.40.50.720">
    <property type="entry name" value="NAD(P)-binding Rossmann-like Domain"/>
    <property type="match status" value="1"/>
</dbReference>
<dbReference type="EMBL" id="KN835731">
    <property type="protein sequence ID" value="KIK34586.1"/>
    <property type="molecule type" value="Genomic_DNA"/>
</dbReference>
<accession>A0A0C9ZYP5</accession>
<keyword evidence="2" id="KW-0560">Oxidoreductase</keyword>
<dbReference type="GO" id="GO:0016491">
    <property type="term" value="F:oxidoreductase activity"/>
    <property type="evidence" value="ECO:0007669"/>
    <property type="project" value="UniProtKB-KW"/>
</dbReference>
<dbReference type="PANTHER" id="PTHR43976:SF16">
    <property type="entry name" value="SHORT-CHAIN DEHYDROGENASE_REDUCTASE FAMILY PROTEIN"/>
    <property type="match status" value="1"/>
</dbReference>
<evidence type="ECO:0000313" key="4">
    <source>
        <dbReference type="Proteomes" id="UP000054485"/>
    </source>
</evidence>